<accession>A0AAN8MD82</accession>
<comment type="caution">
    <text evidence="1">The sequence shown here is derived from an EMBL/GenBank/DDBJ whole genome shotgun (WGS) entry which is preliminary data.</text>
</comment>
<keyword evidence="2" id="KW-1185">Reference proteome</keyword>
<dbReference type="AlphaFoldDB" id="A0AAN8MD82"/>
<dbReference type="EMBL" id="JAGTTL010000011">
    <property type="protein sequence ID" value="KAK6316021.1"/>
    <property type="molecule type" value="Genomic_DNA"/>
</dbReference>
<evidence type="ECO:0000313" key="1">
    <source>
        <dbReference type="EMBL" id="KAK6316021.1"/>
    </source>
</evidence>
<sequence>MEEQYTGHGSLRRPGCLAHVAHSQTICDPGTAPQVPAQLVVPGLCPSSSSLMPAAVLWWCGVVPEMKHTQMNPWDAVL</sequence>
<evidence type="ECO:0000313" key="2">
    <source>
        <dbReference type="Proteomes" id="UP001356427"/>
    </source>
</evidence>
<dbReference type="Proteomes" id="UP001356427">
    <property type="component" value="Unassembled WGS sequence"/>
</dbReference>
<reference evidence="1 2" key="1">
    <citation type="submission" date="2021-04" db="EMBL/GenBank/DDBJ databases">
        <authorList>
            <person name="De Guttry C."/>
            <person name="Zahm M."/>
            <person name="Klopp C."/>
            <person name="Cabau C."/>
            <person name="Louis A."/>
            <person name="Berthelot C."/>
            <person name="Parey E."/>
            <person name="Roest Crollius H."/>
            <person name="Montfort J."/>
            <person name="Robinson-Rechavi M."/>
            <person name="Bucao C."/>
            <person name="Bouchez O."/>
            <person name="Gislard M."/>
            <person name="Lluch J."/>
            <person name="Milhes M."/>
            <person name="Lampietro C."/>
            <person name="Lopez Roques C."/>
            <person name="Donnadieu C."/>
            <person name="Braasch I."/>
            <person name="Desvignes T."/>
            <person name="Postlethwait J."/>
            <person name="Bobe J."/>
            <person name="Wedekind C."/>
            <person name="Guiguen Y."/>
        </authorList>
    </citation>
    <scope>NUCLEOTIDE SEQUENCE [LARGE SCALE GENOMIC DNA]</scope>
    <source>
        <strain evidence="1">Cs_M1</strain>
        <tissue evidence="1">Blood</tissue>
    </source>
</reference>
<organism evidence="1 2">
    <name type="scientific">Coregonus suidteri</name>
    <dbReference type="NCBI Taxonomy" id="861788"/>
    <lineage>
        <taxon>Eukaryota</taxon>
        <taxon>Metazoa</taxon>
        <taxon>Chordata</taxon>
        <taxon>Craniata</taxon>
        <taxon>Vertebrata</taxon>
        <taxon>Euteleostomi</taxon>
        <taxon>Actinopterygii</taxon>
        <taxon>Neopterygii</taxon>
        <taxon>Teleostei</taxon>
        <taxon>Protacanthopterygii</taxon>
        <taxon>Salmoniformes</taxon>
        <taxon>Salmonidae</taxon>
        <taxon>Coregoninae</taxon>
        <taxon>Coregonus</taxon>
    </lineage>
</organism>
<name>A0AAN8MD82_9TELE</name>
<gene>
    <name evidence="1" type="ORF">J4Q44_G00135450</name>
</gene>
<protein>
    <submittedName>
        <fullName evidence="1">Uncharacterized protein</fullName>
    </submittedName>
</protein>
<proteinExistence type="predicted"/>